<evidence type="ECO:0000313" key="2">
    <source>
        <dbReference type="EMBL" id="CAD0304111.1"/>
    </source>
</evidence>
<sequence>MLRWEMRALVTADWQRLGRLADQPTDHPKGRQKNIRHVEMVSRTLVGGRAATPTTPGHSTHPYQAADSGEFDVNMTSK</sequence>
<dbReference type="EMBL" id="LR828261">
    <property type="protein sequence ID" value="CAD0304111.1"/>
    <property type="molecule type" value="Genomic_DNA"/>
</dbReference>
<reference evidence="2" key="1">
    <citation type="submission" date="2020-07" db="EMBL/GenBank/DDBJ databases">
        <authorList>
            <person name="Pothier F. J."/>
        </authorList>
    </citation>
    <scope>NUCLEOTIDE SEQUENCE</scope>
    <source>
        <strain evidence="2">CFBP 2533</strain>
    </source>
</reference>
<accession>A0A6V7BQ56</accession>
<proteinExistence type="predicted"/>
<feature type="region of interest" description="Disordered" evidence="1">
    <location>
        <begin position="48"/>
        <end position="78"/>
    </location>
</feature>
<dbReference type="EMBL" id="LR828261">
    <property type="protein sequence ID" value="CAD0304105.1"/>
    <property type="molecule type" value="Genomic_DNA"/>
</dbReference>
<protein>
    <submittedName>
        <fullName evidence="2">Uncharacterized protein</fullName>
    </submittedName>
</protein>
<feature type="compositionally biased region" description="Polar residues" evidence="1">
    <location>
        <begin position="52"/>
        <end position="62"/>
    </location>
</feature>
<organism evidence="2">
    <name type="scientific">Xanthomonas hortorum pv. pelargonii</name>
    <dbReference type="NCBI Taxonomy" id="453602"/>
    <lineage>
        <taxon>Bacteria</taxon>
        <taxon>Pseudomonadati</taxon>
        <taxon>Pseudomonadota</taxon>
        <taxon>Gammaproteobacteria</taxon>
        <taxon>Lysobacterales</taxon>
        <taxon>Lysobacteraceae</taxon>
        <taxon>Xanthomonas</taxon>
    </lineage>
</organism>
<dbReference type="AlphaFoldDB" id="A0A6V7BQ56"/>
<name>A0A6V7BQ56_9XANT</name>
<gene>
    <name evidence="2" type="ORF">CFBP2533_05170</name>
</gene>
<evidence type="ECO:0000256" key="1">
    <source>
        <dbReference type="SAM" id="MobiDB-lite"/>
    </source>
</evidence>